<organism evidence="4 5">
    <name type="scientific">Caenorhabditis auriculariae</name>
    <dbReference type="NCBI Taxonomy" id="2777116"/>
    <lineage>
        <taxon>Eukaryota</taxon>
        <taxon>Metazoa</taxon>
        <taxon>Ecdysozoa</taxon>
        <taxon>Nematoda</taxon>
        <taxon>Chromadorea</taxon>
        <taxon>Rhabditida</taxon>
        <taxon>Rhabditina</taxon>
        <taxon>Rhabditomorpha</taxon>
        <taxon>Rhabditoidea</taxon>
        <taxon>Rhabditidae</taxon>
        <taxon>Peloderinae</taxon>
        <taxon>Caenorhabditis</taxon>
    </lineage>
</organism>
<feature type="domain" description="C-type lectin" evidence="3">
    <location>
        <begin position="39"/>
        <end position="163"/>
    </location>
</feature>
<feature type="region of interest" description="Disordered" evidence="1">
    <location>
        <begin position="240"/>
        <end position="339"/>
    </location>
</feature>
<evidence type="ECO:0000313" key="4">
    <source>
        <dbReference type="EMBL" id="CAD6194846.1"/>
    </source>
</evidence>
<name>A0A8S1HDU0_9PELO</name>
<dbReference type="PANTHER" id="PTHR23124">
    <property type="entry name" value="C-TYPE LECTIN DOMAIN-CONTAINING PROTEIN-RELATED-RELATED"/>
    <property type="match status" value="1"/>
</dbReference>
<dbReference type="SUPFAM" id="SSF56436">
    <property type="entry name" value="C-type lectin-like"/>
    <property type="match status" value="1"/>
</dbReference>
<evidence type="ECO:0000256" key="2">
    <source>
        <dbReference type="SAM" id="SignalP"/>
    </source>
</evidence>
<dbReference type="Proteomes" id="UP000835052">
    <property type="component" value="Unassembled WGS sequence"/>
</dbReference>
<sequence length="339" mass="35936">MNYLGLLVALVCLRLSIARLVCPDYNWYRSEREGGKVWCVKYFEGMNTRDEAEQACAKVGAKLSGLETTAEIVFLKDTAGQRWRQLTLPNGAGFWIGAKRKEECKKNNACEPRKSFTFTDGSSVAFTTDFNYQWAEGEPSSAPDPVDGSPRDCLVIKNFIYNDTRSRSALVASSTCDPTKDVTKRNTIENLGLVVGFACGMPGIEGTKLLEDLKEEGQIIEKQAEEQLAVCAGGSTVAITSPGVTTSSASSGSTTTASSESTTPTAPTKASDSTTASATSSGSTTSAAQTTASDPTTSAEESSESTTPTTAHDSTTASESPTTKKKKVKTTTTPLTVDV</sequence>
<keyword evidence="2" id="KW-0732">Signal</keyword>
<dbReference type="CDD" id="cd00037">
    <property type="entry name" value="CLECT"/>
    <property type="match status" value="1"/>
</dbReference>
<evidence type="ECO:0000259" key="3">
    <source>
        <dbReference type="PROSITE" id="PS50041"/>
    </source>
</evidence>
<accession>A0A8S1HDU0</accession>
<dbReference type="SMART" id="SM00034">
    <property type="entry name" value="CLECT"/>
    <property type="match status" value="1"/>
</dbReference>
<evidence type="ECO:0000256" key="1">
    <source>
        <dbReference type="SAM" id="MobiDB-lite"/>
    </source>
</evidence>
<dbReference type="InterPro" id="IPR016186">
    <property type="entry name" value="C-type_lectin-like/link_sf"/>
</dbReference>
<feature type="chain" id="PRO_5035907138" description="C-type lectin domain-containing protein" evidence="2">
    <location>
        <begin position="19"/>
        <end position="339"/>
    </location>
</feature>
<dbReference type="EMBL" id="CAJGYM010000048">
    <property type="protein sequence ID" value="CAD6194846.1"/>
    <property type="molecule type" value="Genomic_DNA"/>
</dbReference>
<dbReference type="OrthoDB" id="5834815at2759"/>
<evidence type="ECO:0000313" key="5">
    <source>
        <dbReference type="Proteomes" id="UP000835052"/>
    </source>
</evidence>
<proteinExistence type="predicted"/>
<gene>
    <name evidence="4" type="ORF">CAUJ_LOCUS10765</name>
</gene>
<feature type="signal peptide" evidence="2">
    <location>
        <begin position="1"/>
        <end position="18"/>
    </location>
</feature>
<dbReference type="InterPro" id="IPR001304">
    <property type="entry name" value="C-type_lectin-like"/>
</dbReference>
<feature type="compositionally biased region" description="Low complexity" evidence="1">
    <location>
        <begin position="240"/>
        <end position="318"/>
    </location>
</feature>
<dbReference type="AlphaFoldDB" id="A0A8S1HDU0"/>
<keyword evidence="5" id="KW-1185">Reference proteome</keyword>
<dbReference type="PROSITE" id="PS50041">
    <property type="entry name" value="C_TYPE_LECTIN_2"/>
    <property type="match status" value="1"/>
</dbReference>
<protein>
    <recommendedName>
        <fullName evidence="3">C-type lectin domain-containing protein</fullName>
    </recommendedName>
</protein>
<reference evidence="4" key="1">
    <citation type="submission" date="2020-10" db="EMBL/GenBank/DDBJ databases">
        <authorList>
            <person name="Kikuchi T."/>
        </authorList>
    </citation>
    <scope>NUCLEOTIDE SEQUENCE</scope>
    <source>
        <strain evidence="4">NKZ352</strain>
    </source>
</reference>
<comment type="caution">
    <text evidence="4">The sequence shown here is derived from an EMBL/GenBank/DDBJ whole genome shotgun (WGS) entry which is preliminary data.</text>
</comment>
<dbReference type="InterPro" id="IPR016187">
    <property type="entry name" value="CTDL_fold"/>
</dbReference>
<dbReference type="Gene3D" id="3.10.100.10">
    <property type="entry name" value="Mannose-Binding Protein A, subunit A"/>
    <property type="match status" value="1"/>
</dbReference>